<proteinExistence type="predicted"/>
<sequence length="65" mass="7561">MEIMSEHHCHQQNMLQYWGQDEGTQWRNLRIKSREEGRGRGPGPPAPNHNKEPRLSSPVEALDRS</sequence>
<name>A0A4Z2GAK2_9TELE</name>
<evidence type="ECO:0000313" key="3">
    <source>
        <dbReference type="Proteomes" id="UP000314294"/>
    </source>
</evidence>
<evidence type="ECO:0000256" key="1">
    <source>
        <dbReference type="SAM" id="MobiDB-lite"/>
    </source>
</evidence>
<dbReference type="AlphaFoldDB" id="A0A4Z2GAK2"/>
<dbReference type="EMBL" id="SRLO01000625">
    <property type="protein sequence ID" value="TNN50250.1"/>
    <property type="molecule type" value="Genomic_DNA"/>
</dbReference>
<accession>A0A4Z2GAK2</accession>
<reference evidence="2 3" key="1">
    <citation type="submission" date="2019-03" db="EMBL/GenBank/DDBJ databases">
        <title>First draft genome of Liparis tanakae, snailfish: a comprehensive survey of snailfish specific genes.</title>
        <authorList>
            <person name="Kim W."/>
            <person name="Song I."/>
            <person name="Jeong J.-H."/>
            <person name="Kim D."/>
            <person name="Kim S."/>
            <person name="Ryu S."/>
            <person name="Song J.Y."/>
            <person name="Lee S.K."/>
        </authorList>
    </citation>
    <scope>NUCLEOTIDE SEQUENCE [LARGE SCALE GENOMIC DNA]</scope>
    <source>
        <tissue evidence="2">Muscle</tissue>
    </source>
</reference>
<gene>
    <name evidence="2" type="ORF">EYF80_039535</name>
</gene>
<protein>
    <submittedName>
        <fullName evidence="2">Uncharacterized protein</fullName>
    </submittedName>
</protein>
<feature type="region of interest" description="Disordered" evidence="1">
    <location>
        <begin position="17"/>
        <end position="65"/>
    </location>
</feature>
<comment type="caution">
    <text evidence="2">The sequence shown here is derived from an EMBL/GenBank/DDBJ whole genome shotgun (WGS) entry which is preliminary data.</text>
</comment>
<organism evidence="2 3">
    <name type="scientific">Liparis tanakae</name>
    <name type="common">Tanaka's snailfish</name>
    <dbReference type="NCBI Taxonomy" id="230148"/>
    <lineage>
        <taxon>Eukaryota</taxon>
        <taxon>Metazoa</taxon>
        <taxon>Chordata</taxon>
        <taxon>Craniata</taxon>
        <taxon>Vertebrata</taxon>
        <taxon>Euteleostomi</taxon>
        <taxon>Actinopterygii</taxon>
        <taxon>Neopterygii</taxon>
        <taxon>Teleostei</taxon>
        <taxon>Neoteleostei</taxon>
        <taxon>Acanthomorphata</taxon>
        <taxon>Eupercaria</taxon>
        <taxon>Perciformes</taxon>
        <taxon>Cottioidei</taxon>
        <taxon>Cottales</taxon>
        <taxon>Liparidae</taxon>
        <taxon>Liparis</taxon>
    </lineage>
</organism>
<keyword evidence="3" id="KW-1185">Reference proteome</keyword>
<evidence type="ECO:0000313" key="2">
    <source>
        <dbReference type="EMBL" id="TNN50250.1"/>
    </source>
</evidence>
<dbReference type="Proteomes" id="UP000314294">
    <property type="component" value="Unassembled WGS sequence"/>
</dbReference>